<sequence length="322" mass="37707">MMNVDSSKKAPFTYIWAIENCYKSIVFQKIKSPKFVVNSIEKTKWRLKMTYSKVSHLTLYIKRMKDDEGPMERMEIEFEISLLGADGSPLMSKKDTEPFGKGDFFRFYGYTSYKRFEEKREEFLPKNTLTIRCRIWRPQIEISTADLCFARTRMGQEHRSFIWALKEFHKLQPEQKNSIVLQTETKGGPSPLFTFYLNGDEVNIEIRDADPKADFLIVCEISVINAYGEKTYSDTLKRWFEPALTEFLKFPKFLTKSMLMEKKERYLPNDTLYLRCDCEIYNRELSSRIENYIGHSSSPAKGIVTALDVVDEAENSRNDVSS</sequence>
<proteinExistence type="predicted"/>
<dbReference type="InterPro" id="IPR008974">
    <property type="entry name" value="TRAF-like"/>
</dbReference>
<gene>
    <name evidence="2" type="primary">Tdpoz4_36</name>
    <name evidence="2" type="ORF">TNIN_452541</name>
</gene>
<dbReference type="OrthoDB" id="6437162at2759"/>
<organism evidence="2 3">
    <name type="scientific">Trichonephila inaurata madagascariensis</name>
    <dbReference type="NCBI Taxonomy" id="2747483"/>
    <lineage>
        <taxon>Eukaryota</taxon>
        <taxon>Metazoa</taxon>
        <taxon>Ecdysozoa</taxon>
        <taxon>Arthropoda</taxon>
        <taxon>Chelicerata</taxon>
        <taxon>Arachnida</taxon>
        <taxon>Araneae</taxon>
        <taxon>Araneomorphae</taxon>
        <taxon>Entelegynae</taxon>
        <taxon>Araneoidea</taxon>
        <taxon>Nephilidae</taxon>
        <taxon>Trichonephila</taxon>
        <taxon>Trichonephila inaurata</taxon>
    </lineage>
</organism>
<dbReference type="Pfam" id="PF00917">
    <property type="entry name" value="MATH"/>
    <property type="match status" value="1"/>
</dbReference>
<dbReference type="Proteomes" id="UP000886998">
    <property type="component" value="Unassembled WGS sequence"/>
</dbReference>
<reference evidence="2" key="1">
    <citation type="submission" date="2020-08" db="EMBL/GenBank/DDBJ databases">
        <title>Multicomponent nature underlies the extraordinary mechanical properties of spider dragline silk.</title>
        <authorList>
            <person name="Kono N."/>
            <person name="Nakamura H."/>
            <person name="Mori M."/>
            <person name="Yoshida Y."/>
            <person name="Ohtoshi R."/>
            <person name="Malay A.D."/>
            <person name="Moran D.A.P."/>
            <person name="Tomita M."/>
            <person name="Numata K."/>
            <person name="Arakawa K."/>
        </authorList>
    </citation>
    <scope>NUCLEOTIDE SEQUENCE</scope>
</reference>
<protein>
    <submittedName>
        <fullName evidence="2">TD and POZ domain-containing protein 4</fullName>
    </submittedName>
</protein>
<comment type="caution">
    <text evidence="2">The sequence shown here is derived from an EMBL/GenBank/DDBJ whole genome shotgun (WGS) entry which is preliminary data.</text>
</comment>
<evidence type="ECO:0000259" key="1">
    <source>
        <dbReference type="PROSITE" id="PS50144"/>
    </source>
</evidence>
<evidence type="ECO:0000313" key="3">
    <source>
        <dbReference type="Proteomes" id="UP000886998"/>
    </source>
</evidence>
<dbReference type="PROSITE" id="PS50144">
    <property type="entry name" value="MATH"/>
    <property type="match status" value="1"/>
</dbReference>
<dbReference type="CDD" id="cd00121">
    <property type="entry name" value="MATH"/>
    <property type="match status" value="1"/>
</dbReference>
<feature type="domain" description="MATH" evidence="1">
    <location>
        <begin position="11"/>
        <end position="135"/>
    </location>
</feature>
<dbReference type="SUPFAM" id="SSF49599">
    <property type="entry name" value="TRAF domain-like"/>
    <property type="match status" value="2"/>
</dbReference>
<accession>A0A8X7C014</accession>
<dbReference type="InterPro" id="IPR002083">
    <property type="entry name" value="MATH/TRAF_dom"/>
</dbReference>
<name>A0A8X7C014_9ARAC</name>
<evidence type="ECO:0000313" key="2">
    <source>
        <dbReference type="EMBL" id="GFY51586.1"/>
    </source>
</evidence>
<keyword evidence="3" id="KW-1185">Reference proteome</keyword>
<dbReference type="Gene3D" id="2.60.210.10">
    <property type="entry name" value="Apoptosis, Tumor Necrosis Factor Receptor Associated Protein 2, Chain A"/>
    <property type="match status" value="2"/>
</dbReference>
<dbReference type="EMBL" id="BMAV01008206">
    <property type="protein sequence ID" value="GFY51586.1"/>
    <property type="molecule type" value="Genomic_DNA"/>
</dbReference>
<dbReference type="AlphaFoldDB" id="A0A8X7C014"/>